<feature type="compositionally biased region" description="Basic and acidic residues" evidence="2">
    <location>
        <begin position="536"/>
        <end position="545"/>
    </location>
</feature>
<evidence type="ECO:0000256" key="2">
    <source>
        <dbReference type="SAM" id="MobiDB-lite"/>
    </source>
</evidence>
<keyword evidence="1" id="KW-0802">TPR repeat</keyword>
<gene>
    <name evidence="4" type="ORF">AALB_3752</name>
</gene>
<dbReference type="Proteomes" id="UP000014461">
    <property type="component" value="Unassembled WGS sequence"/>
</dbReference>
<evidence type="ECO:0000259" key="3">
    <source>
        <dbReference type="Pfam" id="PF13519"/>
    </source>
</evidence>
<comment type="caution">
    <text evidence="4">The sequence shown here is derived from an EMBL/GenBank/DDBJ whole genome shotgun (WGS) entry which is preliminary data.</text>
</comment>
<feature type="compositionally biased region" description="Low complexity" evidence="2">
    <location>
        <begin position="445"/>
        <end position="457"/>
    </location>
</feature>
<dbReference type="SMART" id="SM00028">
    <property type="entry name" value="TPR"/>
    <property type="match status" value="1"/>
</dbReference>
<dbReference type="OrthoDB" id="9807628at2"/>
<dbReference type="PROSITE" id="PS50293">
    <property type="entry name" value="TPR_REGION"/>
    <property type="match status" value="1"/>
</dbReference>
<feature type="compositionally biased region" description="Low complexity" evidence="2">
    <location>
        <begin position="489"/>
        <end position="513"/>
    </location>
</feature>
<organism evidence="4 5">
    <name type="scientific">Agarivorans albus MKT 106</name>
    <dbReference type="NCBI Taxonomy" id="1331007"/>
    <lineage>
        <taxon>Bacteria</taxon>
        <taxon>Pseudomonadati</taxon>
        <taxon>Pseudomonadota</taxon>
        <taxon>Gammaproteobacteria</taxon>
        <taxon>Alteromonadales</taxon>
        <taxon>Alteromonadaceae</taxon>
        <taxon>Agarivorans</taxon>
    </lineage>
</organism>
<dbReference type="Pfam" id="PF13519">
    <property type="entry name" value="VWA_2"/>
    <property type="match status" value="1"/>
</dbReference>
<dbReference type="InterPro" id="IPR036465">
    <property type="entry name" value="vWFA_dom_sf"/>
</dbReference>
<feature type="domain" description="VWFA" evidence="3">
    <location>
        <begin position="90"/>
        <end position="196"/>
    </location>
</feature>
<feature type="compositionally biased region" description="Acidic residues" evidence="2">
    <location>
        <begin position="458"/>
        <end position="467"/>
    </location>
</feature>
<protein>
    <submittedName>
        <fullName evidence="4">TPR domain protein in aerotolerance operon</fullName>
    </submittedName>
</protein>
<keyword evidence="5" id="KW-1185">Reference proteome</keyword>
<dbReference type="Gene3D" id="1.25.40.10">
    <property type="entry name" value="Tetratricopeptide repeat domain"/>
    <property type="match status" value="1"/>
</dbReference>
<dbReference type="Gene3D" id="3.40.50.410">
    <property type="entry name" value="von Willebrand factor, type A domain"/>
    <property type="match status" value="1"/>
</dbReference>
<proteinExistence type="predicted"/>
<dbReference type="Pfam" id="PF00515">
    <property type="entry name" value="TPR_1"/>
    <property type="match status" value="1"/>
</dbReference>
<feature type="region of interest" description="Disordered" evidence="2">
    <location>
        <begin position="445"/>
        <end position="555"/>
    </location>
</feature>
<dbReference type="InterPro" id="IPR002035">
    <property type="entry name" value="VWF_A"/>
</dbReference>
<dbReference type="InterPro" id="IPR011990">
    <property type="entry name" value="TPR-like_helical_dom_sf"/>
</dbReference>
<dbReference type="SUPFAM" id="SSF53300">
    <property type="entry name" value="vWA-like"/>
    <property type="match status" value="1"/>
</dbReference>
<dbReference type="PROSITE" id="PS50005">
    <property type="entry name" value="TPR"/>
    <property type="match status" value="1"/>
</dbReference>
<accession>R9PQJ6</accession>
<dbReference type="InterPro" id="IPR019734">
    <property type="entry name" value="TPR_rpt"/>
</dbReference>
<sequence>MFDISLLRPEWLLLSPLLLLLLFKKQQREQSAWSKLLSPGIAKYLVDSPKQSKSSQWSLAGLLALILIALSGPSIISDNVPLYREGSARVLIMDMSYSMRARDVKPDRVELAKYKALDLLEQWKDGETALIAYAGDAFVLSPLSSDTNTLANLVPHLKPELMPAHGSALNLAIEQAAELIKQAGYAQGDVVVIGDGLTEQQMQLSLSSLQLHNLRFSMLALGTEEGAPIPIEDGSMLKDQYGSIVIAKLEADNFLPLCQNTGGICQLISADNSDIEKLSSLRSRSFDSEQQSNQQAQVRKDIGFYLLPFILLMLLNSVRRAELLLVSLCVSIFALPKPALANSVWTNQAQQAQQAFEEERYGEAAEQFTDPSWKASALYKAGNYQEAQALFAQDSSANGWFNQGNAHTQLGDYQQAIESYEQALELQNDFPAAQHNKKLVEELLEQQQQNQQQSEQQDSSDSDEQSESDSSQQQGDQQQDDSQAEENQDQQSPSEQQSEQESEQQQQAQASEEQSNEEQEPEQSAQANNSQGEPSDQEKLQKWLEDLPNDPSLLLRNKMYLEYQKRRRQPSNQENW</sequence>
<dbReference type="InterPro" id="IPR050768">
    <property type="entry name" value="UPF0353/GerABKA_families"/>
</dbReference>
<dbReference type="EMBL" id="BARX01000031">
    <property type="protein sequence ID" value="GAD03672.1"/>
    <property type="molecule type" value="Genomic_DNA"/>
</dbReference>
<feature type="compositionally biased region" description="Low complexity" evidence="2">
    <location>
        <begin position="468"/>
        <end position="477"/>
    </location>
</feature>
<name>R9PQJ6_AGAAL</name>
<reference evidence="4" key="1">
    <citation type="journal article" date="2013" name="Genome Announc.">
        <title>Draft Genome Sequence of Agarivorans albus Strain MKT 106T, an Agarolytic Marine Bacterium.</title>
        <authorList>
            <person name="Yasuike M."/>
            <person name="Nakamura Y."/>
            <person name="Kai W."/>
            <person name="Fujiwara A."/>
            <person name="Fukui Y."/>
            <person name="Satomi M."/>
            <person name="Sano M."/>
        </authorList>
    </citation>
    <scope>NUCLEOTIDE SEQUENCE [LARGE SCALE GENOMIC DNA]</scope>
</reference>
<dbReference type="AlphaFoldDB" id="R9PQJ6"/>
<dbReference type="PANTHER" id="PTHR22550">
    <property type="entry name" value="SPORE GERMINATION PROTEIN"/>
    <property type="match status" value="1"/>
</dbReference>
<dbReference type="SUPFAM" id="SSF48452">
    <property type="entry name" value="TPR-like"/>
    <property type="match status" value="1"/>
</dbReference>
<dbReference type="STRING" id="1331007.AALB_3752"/>
<feature type="repeat" description="TPR" evidence="1">
    <location>
        <begin position="397"/>
        <end position="430"/>
    </location>
</feature>
<evidence type="ECO:0000313" key="4">
    <source>
        <dbReference type="EMBL" id="GAD03672.1"/>
    </source>
</evidence>
<feature type="compositionally biased region" description="Acidic residues" evidence="2">
    <location>
        <begin position="478"/>
        <end position="488"/>
    </location>
</feature>
<dbReference type="RefSeq" id="WP_016403439.1">
    <property type="nucleotide sequence ID" value="NZ_BARX01000031.1"/>
</dbReference>
<evidence type="ECO:0000313" key="5">
    <source>
        <dbReference type="Proteomes" id="UP000014461"/>
    </source>
</evidence>
<dbReference type="PANTHER" id="PTHR22550:SF14">
    <property type="entry name" value="VWFA DOMAIN-CONTAINING PROTEIN"/>
    <property type="match status" value="1"/>
</dbReference>
<evidence type="ECO:0000256" key="1">
    <source>
        <dbReference type="PROSITE-ProRule" id="PRU00339"/>
    </source>
</evidence>